<keyword evidence="4" id="KW-1134">Transmembrane beta strand</keyword>
<feature type="domain" description="Polysaccharide export protein N-terminal" evidence="17">
    <location>
        <begin position="120"/>
        <end position="188"/>
    </location>
</feature>
<keyword evidence="7 16" id="KW-0732">Signal</keyword>
<dbReference type="InterPro" id="IPR003715">
    <property type="entry name" value="Poly_export_N"/>
</dbReference>
<keyword evidence="10" id="KW-0626">Porin</keyword>
<dbReference type="InterPro" id="IPR049712">
    <property type="entry name" value="Poly_export"/>
</dbReference>
<sequence>MLKLFKTCVLVALFAALPVSAVTPSPAMLAQFQNLSPAEQQRLAKQYGIDLPAGSMGASAQQAQPQVLVPQQQSPIFETIDPQFGQYPKELTEEEKANQRFGMTMFNSQISTFAPVDNAPVPENYRLGPDDILLLQLFGKQNSSEELIVGRDGSVNLPEIGPVNVSGLSVSQASDVIANKVREAMIGVDAAITMGKLRTINIFVAGEAKTPGMFAVSALTTVTQSLYLAGGVSDIGSLRDIQVKRGGATVGRFDLYDLLLRGDSSGDIQLQHGDVVFVAPMKATVQVTGEIKRAAIYEVKSGETIDALLSMAGGTKAGAYPQSVVLERYNSNNLRDLLNLDLTNAVNRQMALRDGDLLRIAETSPRIENVVTVAGAVVRPGFYAWQQGIRISDLIKSFWSDLHMTADLDYALVVREINNAGDVKVLQFSLADAINQPSGEANLSLKPRDLVMVFHHADQHIQRDKLNEYLRKQITDRYKLMPDMRWTASEDLTAKAFKDMLDADKKRQDELTGQRQATSIGDQQLVQPAKDLSSTTLTANRRNNREGANQNQAANELQPGQMTNQAMNAVEDLGKDALPAIMQDMMSRVFRDKEVLALSASFSRTELLHPLLQKLKAQVRRGADPMIASVSGEVKVPGDYPRAENADVASLIAAAGGLTQSAYLNRAELTRAVLASDKNGIEAQNIAVNLSQVFAGETSLALQDRDRLNVFPVPDWNIERTIELRGEVRFPGRYTIQRGEMLSSVIQRAGGLNRNAFMQGAIYTREDIKERERIQIKKLADQLRADIATKSLSQVEGAPPAEDALLMIEQLEKQQPVGRLVLDLPSILAGMPDYDVQVQDGDLFYVPRNDNTISIVGEVQHASSHRYQKDLSFEEYLKLAGGTRKRADEERIYVIKADGSVMLPESNGWFAVAQTGLQPGDTIVVPVDTEYKDSLSLWSQITQIFYQSGVALAALNSF</sequence>
<keyword evidence="12" id="KW-0564">Palmitate</keyword>
<accession>A0A5C8LXQ9</accession>
<evidence type="ECO:0000256" key="14">
    <source>
        <dbReference type="ARBA" id="ARBA00023288"/>
    </source>
</evidence>
<evidence type="ECO:0000313" key="21">
    <source>
        <dbReference type="Proteomes" id="UP000321814"/>
    </source>
</evidence>
<feature type="domain" description="Soluble ligand binding" evidence="18">
    <location>
        <begin position="853"/>
        <end position="902"/>
    </location>
</feature>
<evidence type="ECO:0000256" key="11">
    <source>
        <dbReference type="ARBA" id="ARBA00023136"/>
    </source>
</evidence>
<evidence type="ECO:0000256" key="12">
    <source>
        <dbReference type="ARBA" id="ARBA00023139"/>
    </source>
</evidence>
<evidence type="ECO:0000256" key="16">
    <source>
        <dbReference type="SAM" id="SignalP"/>
    </source>
</evidence>
<dbReference type="Proteomes" id="UP000321814">
    <property type="component" value="Unassembled WGS sequence"/>
</dbReference>
<dbReference type="AlphaFoldDB" id="A0A5C8LXQ9"/>
<feature type="domain" description="Soluble ligand binding" evidence="18">
    <location>
        <begin position="285"/>
        <end position="328"/>
    </location>
</feature>
<reference evidence="20 21" key="1">
    <citation type="submission" date="2019-08" db="EMBL/GenBank/DDBJ databases">
        <title>Draft genome analysis of Rheinheimera tangshanensis isolated from the roots of fresh rice plants (Oryza sativa).</title>
        <authorList>
            <person name="Yu Q."/>
            <person name="Qi Y."/>
            <person name="Zhang H."/>
            <person name="Pu J."/>
        </authorList>
    </citation>
    <scope>NUCLEOTIDE SEQUENCE [LARGE SCALE GENOMIC DNA]</scope>
    <source>
        <strain evidence="20 21">JA3-B52</strain>
    </source>
</reference>
<keyword evidence="8" id="KW-0625">Polysaccharide transport</keyword>
<dbReference type="GO" id="GO:0015159">
    <property type="term" value="F:polysaccharide transmembrane transporter activity"/>
    <property type="evidence" value="ECO:0007669"/>
    <property type="project" value="InterPro"/>
</dbReference>
<evidence type="ECO:0000256" key="3">
    <source>
        <dbReference type="ARBA" id="ARBA00022448"/>
    </source>
</evidence>
<organism evidence="20 21">
    <name type="scientific">Rheinheimera tangshanensis</name>
    <dbReference type="NCBI Taxonomy" id="400153"/>
    <lineage>
        <taxon>Bacteria</taxon>
        <taxon>Pseudomonadati</taxon>
        <taxon>Pseudomonadota</taxon>
        <taxon>Gammaproteobacteria</taxon>
        <taxon>Chromatiales</taxon>
        <taxon>Chromatiaceae</taxon>
        <taxon>Rheinheimera</taxon>
    </lineage>
</organism>
<dbReference type="GO" id="GO:0009279">
    <property type="term" value="C:cell outer membrane"/>
    <property type="evidence" value="ECO:0007669"/>
    <property type="project" value="UniProtKB-SubCell"/>
</dbReference>
<evidence type="ECO:0000256" key="2">
    <source>
        <dbReference type="ARBA" id="ARBA00009450"/>
    </source>
</evidence>
<dbReference type="PANTHER" id="PTHR33619">
    <property type="entry name" value="POLYSACCHARIDE EXPORT PROTEIN GFCE-RELATED"/>
    <property type="match status" value="1"/>
</dbReference>
<dbReference type="GO" id="GO:0015288">
    <property type="term" value="F:porin activity"/>
    <property type="evidence" value="ECO:0007669"/>
    <property type="project" value="UniProtKB-KW"/>
</dbReference>
<dbReference type="Pfam" id="PF10531">
    <property type="entry name" value="SLBB"/>
    <property type="match status" value="4"/>
</dbReference>
<dbReference type="InterPro" id="IPR054765">
    <property type="entry name" value="SLBB_dom"/>
</dbReference>
<dbReference type="InterPro" id="IPR019554">
    <property type="entry name" value="Soluble_ligand-bd"/>
</dbReference>
<feature type="region of interest" description="Disordered" evidence="15">
    <location>
        <begin position="529"/>
        <end position="559"/>
    </location>
</feature>
<keyword evidence="21" id="KW-1185">Reference proteome</keyword>
<evidence type="ECO:0000256" key="5">
    <source>
        <dbReference type="ARBA" id="ARBA00022597"/>
    </source>
</evidence>
<comment type="caution">
    <text evidence="20">The sequence shown here is derived from an EMBL/GenBank/DDBJ whole genome shotgun (WGS) entry which is preliminary data.</text>
</comment>
<evidence type="ECO:0000256" key="10">
    <source>
        <dbReference type="ARBA" id="ARBA00023114"/>
    </source>
</evidence>
<evidence type="ECO:0000259" key="19">
    <source>
        <dbReference type="Pfam" id="PF22461"/>
    </source>
</evidence>
<dbReference type="GO" id="GO:0046930">
    <property type="term" value="C:pore complex"/>
    <property type="evidence" value="ECO:0007669"/>
    <property type="project" value="UniProtKB-KW"/>
</dbReference>
<dbReference type="Gene3D" id="3.10.560.10">
    <property type="entry name" value="Outer membrane lipoprotein wza domain like"/>
    <property type="match status" value="6"/>
</dbReference>
<gene>
    <name evidence="20" type="ORF">FU839_10985</name>
</gene>
<evidence type="ECO:0000259" key="18">
    <source>
        <dbReference type="Pfam" id="PF10531"/>
    </source>
</evidence>
<dbReference type="Pfam" id="PF02563">
    <property type="entry name" value="Poly_export"/>
    <property type="match status" value="1"/>
</dbReference>
<feature type="domain" description="Soluble ligand binding" evidence="18">
    <location>
        <begin position="628"/>
        <end position="672"/>
    </location>
</feature>
<feature type="domain" description="Soluble ligand binding" evidence="18">
    <location>
        <begin position="370"/>
        <end position="396"/>
    </location>
</feature>
<keyword evidence="3" id="KW-0813">Transport</keyword>
<evidence type="ECO:0000256" key="4">
    <source>
        <dbReference type="ARBA" id="ARBA00022452"/>
    </source>
</evidence>
<evidence type="ECO:0000259" key="17">
    <source>
        <dbReference type="Pfam" id="PF02563"/>
    </source>
</evidence>
<keyword evidence="11" id="KW-0472">Membrane</keyword>
<dbReference type="PANTHER" id="PTHR33619:SF3">
    <property type="entry name" value="POLYSACCHARIDE EXPORT PROTEIN GFCE-RELATED"/>
    <property type="match status" value="1"/>
</dbReference>
<keyword evidence="9" id="KW-0406">Ion transport</keyword>
<protein>
    <submittedName>
        <fullName evidence="20">Sugar transporter</fullName>
    </submittedName>
</protein>
<evidence type="ECO:0000256" key="6">
    <source>
        <dbReference type="ARBA" id="ARBA00022692"/>
    </source>
</evidence>
<dbReference type="EMBL" id="VRLR01000006">
    <property type="protein sequence ID" value="TXK80479.1"/>
    <property type="molecule type" value="Genomic_DNA"/>
</dbReference>
<comment type="similarity">
    <text evidence="2">Belongs to the BexD/CtrA/VexA family.</text>
</comment>
<dbReference type="Gene3D" id="3.30.1950.10">
    <property type="entry name" value="wza like domain"/>
    <property type="match status" value="1"/>
</dbReference>
<evidence type="ECO:0000256" key="7">
    <source>
        <dbReference type="ARBA" id="ARBA00022729"/>
    </source>
</evidence>
<proteinExistence type="inferred from homology"/>
<evidence type="ECO:0000256" key="9">
    <source>
        <dbReference type="ARBA" id="ARBA00023065"/>
    </source>
</evidence>
<feature type="chain" id="PRO_5022735872" evidence="16">
    <location>
        <begin position="22"/>
        <end position="958"/>
    </location>
</feature>
<evidence type="ECO:0000256" key="8">
    <source>
        <dbReference type="ARBA" id="ARBA00023047"/>
    </source>
</evidence>
<keyword evidence="14" id="KW-0449">Lipoprotein</keyword>
<evidence type="ECO:0000256" key="15">
    <source>
        <dbReference type="SAM" id="MobiDB-lite"/>
    </source>
</evidence>
<evidence type="ECO:0000256" key="13">
    <source>
        <dbReference type="ARBA" id="ARBA00023237"/>
    </source>
</evidence>
<comment type="subcellular location">
    <subcellularLocation>
        <location evidence="1">Cell outer membrane</location>
        <topology evidence="1">Multi-pass membrane protein</topology>
    </subcellularLocation>
</comment>
<dbReference type="GO" id="GO:0006811">
    <property type="term" value="P:monoatomic ion transport"/>
    <property type="evidence" value="ECO:0007669"/>
    <property type="project" value="UniProtKB-KW"/>
</dbReference>
<keyword evidence="6" id="KW-0812">Transmembrane</keyword>
<keyword evidence="5 20" id="KW-0762">Sugar transport</keyword>
<feature type="domain" description="SLBB" evidence="19">
    <location>
        <begin position="202"/>
        <end position="278"/>
    </location>
</feature>
<feature type="signal peptide" evidence="16">
    <location>
        <begin position="1"/>
        <end position="21"/>
    </location>
</feature>
<name>A0A5C8LXQ9_9GAMM</name>
<evidence type="ECO:0000313" key="20">
    <source>
        <dbReference type="EMBL" id="TXK80479.1"/>
    </source>
</evidence>
<dbReference type="RefSeq" id="WP_147904385.1">
    <property type="nucleotide sequence ID" value="NZ_BAAAGC010000010.1"/>
</dbReference>
<dbReference type="OrthoDB" id="9808948at2"/>
<dbReference type="Pfam" id="PF22461">
    <property type="entry name" value="SLBB_2"/>
    <property type="match status" value="1"/>
</dbReference>
<evidence type="ECO:0000256" key="1">
    <source>
        <dbReference type="ARBA" id="ARBA00004571"/>
    </source>
</evidence>
<keyword evidence="13" id="KW-0998">Cell outer membrane</keyword>